<evidence type="ECO:0000256" key="2">
    <source>
        <dbReference type="SAM" id="Phobius"/>
    </source>
</evidence>
<evidence type="ECO:0000313" key="4">
    <source>
        <dbReference type="EMBL" id="KAK5166050.1"/>
    </source>
</evidence>
<protein>
    <recommendedName>
        <fullName evidence="3">SMODS and SLOG-associating 2TM effector domain-containing protein</fullName>
    </recommendedName>
</protein>
<reference evidence="4 5" key="1">
    <citation type="submission" date="2023-08" db="EMBL/GenBank/DDBJ databases">
        <title>Black Yeasts Isolated from many extreme environments.</title>
        <authorList>
            <person name="Coleine C."/>
            <person name="Stajich J.E."/>
            <person name="Selbmann L."/>
        </authorList>
    </citation>
    <scope>NUCLEOTIDE SEQUENCE [LARGE SCALE GENOMIC DNA]</scope>
    <source>
        <strain evidence="4 5">CCFEE 5935</strain>
    </source>
</reference>
<dbReference type="Pfam" id="PF18142">
    <property type="entry name" value="SLATT_fungal"/>
    <property type="match status" value="1"/>
</dbReference>
<feature type="transmembrane region" description="Helical" evidence="2">
    <location>
        <begin position="174"/>
        <end position="193"/>
    </location>
</feature>
<keyword evidence="2" id="KW-0472">Membrane</keyword>
<evidence type="ECO:0000259" key="3">
    <source>
        <dbReference type="Pfam" id="PF18142"/>
    </source>
</evidence>
<dbReference type="EMBL" id="JAVRRT010000014">
    <property type="protein sequence ID" value="KAK5166050.1"/>
    <property type="molecule type" value="Genomic_DNA"/>
</dbReference>
<feature type="compositionally biased region" description="Low complexity" evidence="1">
    <location>
        <begin position="385"/>
        <end position="404"/>
    </location>
</feature>
<dbReference type="InterPro" id="IPR041622">
    <property type="entry name" value="SLATT_fungi"/>
</dbReference>
<feature type="region of interest" description="Disordered" evidence="1">
    <location>
        <begin position="289"/>
        <end position="429"/>
    </location>
</feature>
<dbReference type="PANTHER" id="PTHR38793">
    <property type="entry name" value="SLATT_FUNGAL DOMAIN-CONTAINING PROTEIN-RELATED"/>
    <property type="match status" value="1"/>
</dbReference>
<keyword evidence="2" id="KW-1133">Transmembrane helix</keyword>
<name>A0AAV9P3E2_9PEZI</name>
<proteinExistence type="predicted"/>
<keyword evidence="5" id="KW-1185">Reference proteome</keyword>
<accession>A0AAV9P3E2</accession>
<feature type="domain" description="SMODS and SLOG-associating 2TM effector" evidence="3">
    <location>
        <begin position="130"/>
        <end position="260"/>
    </location>
</feature>
<organism evidence="4 5">
    <name type="scientific">Saxophila tyrrhenica</name>
    <dbReference type="NCBI Taxonomy" id="1690608"/>
    <lineage>
        <taxon>Eukaryota</taxon>
        <taxon>Fungi</taxon>
        <taxon>Dikarya</taxon>
        <taxon>Ascomycota</taxon>
        <taxon>Pezizomycotina</taxon>
        <taxon>Dothideomycetes</taxon>
        <taxon>Dothideomycetidae</taxon>
        <taxon>Mycosphaerellales</taxon>
        <taxon>Extremaceae</taxon>
        <taxon>Saxophila</taxon>
    </lineage>
</organism>
<feature type="transmembrane region" description="Helical" evidence="2">
    <location>
        <begin position="140"/>
        <end position="162"/>
    </location>
</feature>
<dbReference type="RefSeq" id="XP_064656003.1">
    <property type="nucleotide sequence ID" value="XM_064805543.1"/>
</dbReference>
<sequence>MDDNSPSMGRSVFKIRPKTQAMDAILHAVPSGLSSLCLDNSVFEPTTVPLKTNNDGIILTGRNWISPVMSLSGERTPLLEDAGFNGEGSGEEQLFRLDHHHQFCRLVGIRPRNLPPDQKHNPPPESLYCRAVRQVRIQNMMYQFTATTTNTLMLSQVVLGATLTGLSASDSSHILVAVFGALNTIIAGIIAFLKSRGQPMRARMYRDDLERVVDDIENSAIMWLGISKNVHGYDAIDIDDQVTVRGEVARLTRLYDKAVKTNTLNDPDMYSTGGPGDLHSAALRDRTVQSGPVTIPPPAPMPAPASEPAAVPPPATVPPDPDAAPATKPPEALPKDAEAVAGTQPPTAPSGPSNAPPQNQGGNAVPNGTSAKPEEQPAQVPSNDIPTASSSSTVTAPPSTSIAPDPDESPATAMHPQKHTEDVSADEKT</sequence>
<dbReference type="NCBIfam" id="NF033635">
    <property type="entry name" value="SLATT_fungal"/>
    <property type="match status" value="1"/>
</dbReference>
<evidence type="ECO:0000256" key="1">
    <source>
        <dbReference type="SAM" id="MobiDB-lite"/>
    </source>
</evidence>
<evidence type="ECO:0000313" key="5">
    <source>
        <dbReference type="Proteomes" id="UP001337655"/>
    </source>
</evidence>
<dbReference type="GeneID" id="89929644"/>
<feature type="compositionally biased region" description="Basic and acidic residues" evidence="1">
    <location>
        <begin position="418"/>
        <end position="429"/>
    </location>
</feature>
<gene>
    <name evidence="4" type="ORF">LTR77_008311</name>
</gene>
<dbReference type="PANTHER" id="PTHR38793:SF3">
    <property type="entry name" value="SMODS AND SLOG-ASSOCIATING 2TM EFFECTOR DOMAIN-CONTAINING PROTEIN"/>
    <property type="match status" value="1"/>
</dbReference>
<dbReference type="Proteomes" id="UP001337655">
    <property type="component" value="Unassembled WGS sequence"/>
</dbReference>
<dbReference type="AlphaFoldDB" id="A0AAV9P3E2"/>
<keyword evidence="2" id="KW-0812">Transmembrane</keyword>
<feature type="compositionally biased region" description="Polar residues" evidence="1">
    <location>
        <begin position="350"/>
        <end position="370"/>
    </location>
</feature>
<feature type="compositionally biased region" description="Pro residues" evidence="1">
    <location>
        <begin position="294"/>
        <end position="332"/>
    </location>
</feature>
<comment type="caution">
    <text evidence="4">The sequence shown here is derived from an EMBL/GenBank/DDBJ whole genome shotgun (WGS) entry which is preliminary data.</text>
</comment>